<dbReference type="InterPro" id="IPR010718">
    <property type="entry name" value="DUF1294"/>
</dbReference>
<evidence type="ECO:0000313" key="3">
    <source>
        <dbReference type="Proteomes" id="UP000614200"/>
    </source>
</evidence>
<keyword evidence="1" id="KW-0472">Membrane</keyword>
<evidence type="ECO:0000256" key="1">
    <source>
        <dbReference type="SAM" id="Phobius"/>
    </source>
</evidence>
<evidence type="ECO:0000313" key="2">
    <source>
        <dbReference type="EMBL" id="MBF4694799.1"/>
    </source>
</evidence>
<dbReference type="Proteomes" id="UP000614200">
    <property type="component" value="Unassembled WGS sequence"/>
</dbReference>
<name>A0ABR9ZWH5_9FIRM</name>
<keyword evidence="1" id="KW-0812">Transmembrane</keyword>
<dbReference type="Pfam" id="PF06961">
    <property type="entry name" value="DUF1294"/>
    <property type="match status" value="1"/>
</dbReference>
<protein>
    <submittedName>
        <fullName evidence="2">DUF1294 domain-containing protein</fullName>
    </submittedName>
</protein>
<organism evidence="2 3">
    <name type="scientific">Fusibacter ferrireducens</name>
    <dbReference type="NCBI Taxonomy" id="2785058"/>
    <lineage>
        <taxon>Bacteria</taxon>
        <taxon>Bacillati</taxon>
        <taxon>Bacillota</taxon>
        <taxon>Clostridia</taxon>
        <taxon>Eubacteriales</taxon>
        <taxon>Eubacteriales Family XII. Incertae Sedis</taxon>
        <taxon>Fusibacter</taxon>
    </lineage>
</organism>
<gene>
    <name evidence="2" type="ORF">ISU02_16985</name>
</gene>
<dbReference type="InterPro" id="IPR012156">
    <property type="entry name" value="Cold_shock_CspA"/>
</dbReference>
<dbReference type="PIRSF" id="PIRSF002599">
    <property type="entry name" value="Cold_shock_A"/>
    <property type="match status" value="1"/>
</dbReference>
<proteinExistence type="predicted"/>
<dbReference type="RefSeq" id="WP_194703043.1">
    <property type="nucleotide sequence ID" value="NZ_JADKNH010000011.1"/>
</dbReference>
<reference evidence="2 3" key="1">
    <citation type="submission" date="2020-11" db="EMBL/GenBank/DDBJ databases">
        <title>Fusibacter basophilias sp. nov.</title>
        <authorList>
            <person name="Qiu D."/>
        </authorList>
    </citation>
    <scope>NUCLEOTIDE SEQUENCE [LARGE SCALE GENOMIC DNA]</scope>
    <source>
        <strain evidence="2 3">Q10-2</strain>
    </source>
</reference>
<sequence>MNLKYIFVALTVVNVMSFIMYGMDKYLAVKGKWRIREVTLLSISAIGGGVGSLMGMLLFKHKLSKRYFRIIIPTTILLYWGILFYIIWHTPVQ</sequence>
<keyword evidence="3" id="KW-1185">Reference proteome</keyword>
<comment type="caution">
    <text evidence="2">The sequence shown here is derived from an EMBL/GenBank/DDBJ whole genome shotgun (WGS) entry which is preliminary data.</text>
</comment>
<feature type="transmembrane region" description="Helical" evidence="1">
    <location>
        <begin position="38"/>
        <end position="58"/>
    </location>
</feature>
<feature type="transmembrane region" description="Helical" evidence="1">
    <location>
        <begin position="70"/>
        <end position="88"/>
    </location>
</feature>
<dbReference type="EMBL" id="JADKNH010000011">
    <property type="protein sequence ID" value="MBF4694799.1"/>
    <property type="molecule type" value="Genomic_DNA"/>
</dbReference>
<feature type="transmembrane region" description="Helical" evidence="1">
    <location>
        <begin position="5"/>
        <end position="23"/>
    </location>
</feature>
<accession>A0ABR9ZWH5</accession>
<keyword evidence="1" id="KW-1133">Transmembrane helix</keyword>